<organism evidence="1 2">
    <name type="scientific">Bradyrhizobium septentrionale</name>
    <dbReference type="NCBI Taxonomy" id="1404411"/>
    <lineage>
        <taxon>Bacteria</taxon>
        <taxon>Pseudomonadati</taxon>
        <taxon>Pseudomonadota</taxon>
        <taxon>Alphaproteobacteria</taxon>
        <taxon>Hyphomicrobiales</taxon>
        <taxon>Nitrobacteraceae</taxon>
        <taxon>Bradyrhizobium</taxon>
    </lineage>
</organism>
<reference evidence="1" key="1">
    <citation type="journal article" date="2021" name="Int. J. Syst. Evol. Microbiol.">
        <title>Bradyrhizobium septentrionale sp. nov. (sv. septentrionale) and Bradyrhizobium quebecense sp. nov. (sv. septentrionale) associated with legumes native to Canada possess rearranged symbiosis genes and numerous insertion sequences.</title>
        <authorList>
            <person name="Bromfield E.S.P."/>
            <person name="Cloutier S."/>
        </authorList>
    </citation>
    <scope>NUCLEOTIDE SEQUENCE</scope>
    <source>
        <strain evidence="1">5S5</strain>
    </source>
</reference>
<keyword evidence="2" id="KW-1185">Reference proteome</keyword>
<gene>
    <name evidence="1" type="ORF">WDK88_34530</name>
</gene>
<dbReference type="InterPro" id="IPR011051">
    <property type="entry name" value="RmlC_Cupin_sf"/>
</dbReference>
<name>A0ABZ2NUC5_9BRAD</name>
<dbReference type="Proteomes" id="UP001432046">
    <property type="component" value="Chromosome"/>
</dbReference>
<protein>
    <recommendedName>
        <fullName evidence="3">Metal-dependent protein of the double-stranded beta helix superfamily-like protein</fullName>
    </recommendedName>
</protein>
<evidence type="ECO:0008006" key="3">
    <source>
        <dbReference type="Google" id="ProtNLM"/>
    </source>
</evidence>
<dbReference type="Gene3D" id="2.60.120.10">
    <property type="entry name" value="Jelly Rolls"/>
    <property type="match status" value="1"/>
</dbReference>
<evidence type="ECO:0000313" key="1">
    <source>
        <dbReference type="EMBL" id="WXC78462.1"/>
    </source>
</evidence>
<reference evidence="1" key="2">
    <citation type="submission" date="2024-03" db="EMBL/GenBank/DDBJ databases">
        <authorList>
            <person name="Bromfield E.S.P."/>
            <person name="Cloutier S."/>
        </authorList>
    </citation>
    <scope>NUCLEOTIDE SEQUENCE</scope>
    <source>
        <strain evidence="1">5S5</strain>
    </source>
</reference>
<dbReference type="InterPro" id="IPR014710">
    <property type="entry name" value="RmlC-like_jellyroll"/>
</dbReference>
<proteinExistence type="predicted"/>
<dbReference type="SUPFAM" id="SSF51182">
    <property type="entry name" value="RmlC-like cupins"/>
    <property type="match status" value="1"/>
</dbReference>
<accession>A0ABZ2NUC5</accession>
<dbReference type="EMBL" id="CP147711">
    <property type="protein sequence ID" value="WXC78462.1"/>
    <property type="molecule type" value="Genomic_DNA"/>
</dbReference>
<evidence type="ECO:0000313" key="2">
    <source>
        <dbReference type="Proteomes" id="UP001432046"/>
    </source>
</evidence>
<sequence>MGMFETERFIADCEAAFAADSSHKAIREVVARAMSEPATVLKSLGEPKRAGSQTLFHSDSLTILNVIWAPGMMVMPHNHRMWAVIGIYSGREDNVFWRRIPGEPNRIEAAGAKALCEKDTVPLGSDVIHSVINPIDRLTGAIHIYGGGDFFAAERSEWDSLTLDEHRHDRARTLRMFEQANARYEASLRTLDG</sequence>